<reference evidence="2 3" key="1">
    <citation type="submission" date="2019-02" db="EMBL/GenBank/DDBJ databases">
        <title>Deep-cultivation of Planctomycetes and their phenomic and genomic characterization uncovers novel biology.</title>
        <authorList>
            <person name="Wiegand S."/>
            <person name="Jogler M."/>
            <person name="Boedeker C."/>
            <person name="Pinto D."/>
            <person name="Vollmers J."/>
            <person name="Rivas-Marin E."/>
            <person name="Kohn T."/>
            <person name="Peeters S.H."/>
            <person name="Heuer A."/>
            <person name="Rast P."/>
            <person name="Oberbeckmann S."/>
            <person name="Bunk B."/>
            <person name="Jeske O."/>
            <person name="Meyerdierks A."/>
            <person name="Storesund J.E."/>
            <person name="Kallscheuer N."/>
            <person name="Luecker S."/>
            <person name="Lage O.M."/>
            <person name="Pohl T."/>
            <person name="Merkel B.J."/>
            <person name="Hornburger P."/>
            <person name="Mueller R.-W."/>
            <person name="Bruemmer F."/>
            <person name="Labrenz M."/>
            <person name="Spormann A.M."/>
            <person name="Op den Camp H."/>
            <person name="Overmann J."/>
            <person name="Amann R."/>
            <person name="Jetten M.S.M."/>
            <person name="Mascher T."/>
            <person name="Medema M.H."/>
            <person name="Devos D.P."/>
            <person name="Kaster A.-K."/>
            <person name="Ovreas L."/>
            <person name="Rohde M."/>
            <person name="Galperin M.Y."/>
            <person name="Jogler C."/>
        </authorList>
    </citation>
    <scope>NUCLEOTIDE SEQUENCE [LARGE SCALE GENOMIC DNA]</scope>
    <source>
        <strain evidence="2 3">Pan44</strain>
    </source>
</reference>
<evidence type="ECO:0000313" key="2">
    <source>
        <dbReference type="EMBL" id="QDT57286.1"/>
    </source>
</evidence>
<evidence type="ECO:0000313" key="3">
    <source>
        <dbReference type="Proteomes" id="UP000315700"/>
    </source>
</evidence>
<dbReference type="AlphaFoldDB" id="A0A517SMG3"/>
<evidence type="ECO:0000256" key="1">
    <source>
        <dbReference type="SAM" id="MobiDB-lite"/>
    </source>
</evidence>
<gene>
    <name evidence="2" type="ORF">Pan44_53540</name>
</gene>
<dbReference type="Proteomes" id="UP000315700">
    <property type="component" value="Chromosome"/>
</dbReference>
<accession>A0A517SMG3</accession>
<name>A0A517SMG3_9PLAN</name>
<organism evidence="2 3">
    <name type="scientific">Caulifigura coniformis</name>
    <dbReference type="NCBI Taxonomy" id="2527983"/>
    <lineage>
        <taxon>Bacteria</taxon>
        <taxon>Pseudomonadati</taxon>
        <taxon>Planctomycetota</taxon>
        <taxon>Planctomycetia</taxon>
        <taxon>Planctomycetales</taxon>
        <taxon>Planctomycetaceae</taxon>
        <taxon>Caulifigura</taxon>
    </lineage>
</organism>
<dbReference type="InParanoid" id="A0A517SMG3"/>
<protein>
    <submittedName>
        <fullName evidence="2">Uncharacterized protein</fullName>
    </submittedName>
</protein>
<keyword evidence="3" id="KW-1185">Reference proteome</keyword>
<dbReference type="KEGG" id="ccos:Pan44_53540"/>
<proteinExistence type="predicted"/>
<sequence>MVGGRVPAGMYSPGRPFPSGRTSEWGSMSTLSRVAWPVSVRRSVHRPVERPTSIVRTTRPNVFSHDSVRKPRVTLPSVDPGRLRKRCNRTEVRFSANVEIPLVDAVYLQKSFGESSKSLECFVSLAVQNGLNGRRKHPPLSDQELWVTVTLQVSLPLETVRRLNELTVDPELLAGTLTIFIREEIEERKMSKGAWARKMRRPELEEAFAMFGRDA</sequence>
<dbReference type="EMBL" id="CP036271">
    <property type="protein sequence ID" value="QDT57286.1"/>
    <property type="molecule type" value="Genomic_DNA"/>
</dbReference>
<feature type="region of interest" description="Disordered" evidence="1">
    <location>
        <begin position="1"/>
        <end position="24"/>
    </location>
</feature>